<proteinExistence type="predicted"/>
<feature type="compositionally biased region" description="Basic and acidic residues" evidence="2">
    <location>
        <begin position="345"/>
        <end position="354"/>
    </location>
</feature>
<feature type="compositionally biased region" description="Polar residues" evidence="2">
    <location>
        <begin position="893"/>
        <end position="906"/>
    </location>
</feature>
<evidence type="ECO:0000313" key="4">
    <source>
        <dbReference type="EMBL" id="GAB1289525.1"/>
    </source>
</evidence>
<protein>
    <submittedName>
        <fullName evidence="4">Smoothelin</fullName>
    </submittedName>
</protein>
<dbReference type="EMBL" id="BAAFST010000005">
    <property type="protein sequence ID" value="GAB1289525.1"/>
    <property type="molecule type" value="Genomic_DNA"/>
</dbReference>
<dbReference type="InterPro" id="IPR036872">
    <property type="entry name" value="CH_dom_sf"/>
</dbReference>
<feature type="compositionally biased region" description="Polar residues" evidence="2">
    <location>
        <begin position="514"/>
        <end position="531"/>
    </location>
</feature>
<dbReference type="InterPro" id="IPR001715">
    <property type="entry name" value="CH_dom"/>
</dbReference>
<dbReference type="InterPro" id="IPR050540">
    <property type="entry name" value="F-actin_Monoox_Mical"/>
</dbReference>
<dbReference type="Pfam" id="PF00307">
    <property type="entry name" value="CH"/>
    <property type="match status" value="1"/>
</dbReference>
<feature type="coiled-coil region" evidence="1">
    <location>
        <begin position="47"/>
        <end position="76"/>
    </location>
</feature>
<feature type="region of interest" description="Disordered" evidence="2">
    <location>
        <begin position="511"/>
        <end position="531"/>
    </location>
</feature>
<dbReference type="PANTHER" id="PTHR23167:SF52">
    <property type="entry name" value="SMOOTHELIN"/>
    <property type="match status" value="1"/>
</dbReference>
<feature type="compositionally biased region" description="Basic and acidic residues" evidence="2">
    <location>
        <begin position="834"/>
        <end position="857"/>
    </location>
</feature>
<dbReference type="PANTHER" id="PTHR23167">
    <property type="entry name" value="CALPONIN HOMOLOGY DOMAIN-CONTAINING PROTEIN DDB_G0272472-RELATED"/>
    <property type="match status" value="1"/>
</dbReference>
<dbReference type="SUPFAM" id="SSF47576">
    <property type="entry name" value="Calponin-homology domain, CH-domain"/>
    <property type="match status" value="1"/>
</dbReference>
<feature type="region of interest" description="Disordered" evidence="2">
    <location>
        <begin position="834"/>
        <end position="943"/>
    </location>
</feature>
<feature type="compositionally biased region" description="Pro residues" evidence="2">
    <location>
        <begin position="254"/>
        <end position="272"/>
    </location>
</feature>
<evidence type="ECO:0000256" key="1">
    <source>
        <dbReference type="SAM" id="Coils"/>
    </source>
</evidence>
<reference evidence="4 5" key="1">
    <citation type="submission" date="2024-08" db="EMBL/GenBank/DDBJ databases">
        <title>The draft genome of Apodemus speciosus.</title>
        <authorList>
            <person name="Nabeshima K."/>
            <person name="Suzuki S."/>
            <person name="Onuma M."/>
        </authorList>
    </citation>
    <scope>NUCLEOTIDE SEQUENCE [LARGE SCALE GENOMIC DNA]</scope>
    <source>
        <strain evidence="4">IB14-021</strain>
    </source>
</reference>
<keyword evidence="1" id="KW-0175">Coiled coil</keyword>
<feature type="coiled-coil region" evidence="1">
    <location>
        <begin position="630"/>
        <end position="693"/>
    </location>
</feature>
<comment type="caution">
    <text evidence="4">The sequence shown here is derived from an EMBL/GenBank/DDBJ whole genome shotgun (WGS) entry which is preliminary data.</text>
</comment>
<dbReference type="InterPro" id="IPR022189">
    <property type="entry name" value="SMTN"/>
</dbReference>
<evidence type="ECO:0000259" key="3">
    <source>
        <dbReference type="PROSITE" id="PS50021"/>
    </source>
</evidence>
<feature type="compositionally biased region" description="Low complexity" evidence="2">
    <location>
        <begin position="746"/>
        <end position="759"/>
    </location>
</feature>
<dbReference type="Gene3D" id="1.10.418.10">
    <property type="entry name" value="Calponin-like domain"/>
    <property type="match status" value="1"/>
</dbReference>
<feature type="compositionally biased region" description="Low complexity" evidence="2">
    <location>
        <begin position="210"/>
        <end position="231"/>
    </location>
</feature>
<gene>
    <name evidence="4" type="ORF">APTSU1_000475500</name>
</gene>
<feature type="region of interest" description="Disordered" evidence="2">
    <location>
        <begin position="1"/>
        <end position="20"/>
    </location>
</feature>
<dbReference type="SMART" id="SM00033">
    <property type="entry name" value="CH"/>
    <property type="match status" value="1"/>
</dbReference>
<evidence type="ECO:0000313" key="5">
    <source>
        <dbReference type="Proteomes" id="UP001623349"/>
    </source>
</evidence>
<keyword evidence="5" id="KW-1185">Reference proteome</keyword>
<sequence>MNSECRQNTPKEAGASKMADEALAGLDEGALRKLLEVTADLAERRRIRSAIRELQRQELEREEEALASKRFRAERQDNKENWLHSQRREAEQQAALARLAGKLESMNDVEELTALLRSAGEYEERKLIRAAIRRVRAQEIEAATLAGRLCSRLTSSGPREDSRRQAAHTLDPAKVPEPEQQEQQTEVREPTPTPEDTSQDVTTVTLLLRAPPGGTPSSPASPDSSPTTASPEPLLEPAGAQCPAVEAPVSSEPLPSPSEAPSPEPPMSPAPPSSQGRVISKPLPGPTEPSAALDSTRGSSNTKRAGARLNRNPAKAPYLCSVPDRQPRIEPTPLAGPSQFRRAGSVRDRVRKFTSDSPVVARLQDGSPRTALASPTPTRLQGPPLISTTPASSSSSSSSSPGPSDTSSHKKQRELAHSLAQLQSCSQEEGPGGRGLALRSLENRAGGPKPCSEEPSTPPPAAVGTGEPGGSMKTTFTIEIKDGRGGQASTGRVLLPTGNQRAELTLGLRAPPTLLSTSSGGKNTITHVSSPGTVTRLGSVTRVTTFSHASPGNRGGCNFKTHQKRASDPITDGCEPPCDCWKLNSGPLEEQTSCDAASVDSSPCYHPTIVPQRVPTSNMPGVPGPGSEMAAAFEDRLSQALQELQAVAEAGRSAVTQAADAALATVEPVAQAAEELRAETAALSRRLDALTRQVEVLSLRLGVPLVPDLESELEPSELLLAAADPEALFQAAEDAGTPVAHPPAFSTRRSSSGGPSRRSSLMEPDPAEPPSATVEAANGAEQTRVDKGPEGRSPLSAEELMAIEDEGVLDKMLDQTTNFEERKLIRAALRELRQRKRDQRDKERERRLREARARPGEGRGNMATETTTRHSQRAADGSAVSTVTKTERLVHSNDGTQTARTTTVESSFVRRSENGGSSSSTTVQTKTYSSSSSSSKKMGSSASPAAGIASLRHKAWNLAVQRIPLEKAIFDREDQTSPRPGSLAALEKRQAEKKKELMKAQSLPKTSASQARKAMIEKLEKEGSAGGPGTPRAAVQRSTSFGVPNANSIKQMLLDWCRAKTRGYEHVDIQNFSSSWSDGMAFCALVHNFFPEAFDYGQLSPQNRRQNFEMAFSSAETHADCPQLLDTEDMVRLREPDWKCVYTYIQEFYRCLVQKGLWMLVDCVPLVEVEDMMIMGKKPDPKCVFTYVQSLYNHLRRHELRLRGKNV</sequence>
<feature type="region of interest" description="Disordered" evidence="2">
    <location>
        <begin position="989"/>
        <end position="1014"/>
    </location>
</feature>
<accession>A0ABQ0ER59</accession>
<feature type="region of interest" description="Disordered" evidence="2">
    <location>
        <begin position="735"/>
        <end position="795"/>
    </location>
</feature>
<dbReference type="PROSITE" id="PS50021">
    <property type="entry name" value="CH"/>
    <property type="match status" value="1"/>
</dbReference>
<organism evidence="4 5">
    <name type="scientific">Apodemus speciosus</name>
    <name type="common">Large Japanese field mouse</name>
    <dbReference type="NCBI Taxonomy" id="105296"/>
    <lineage>
        <taxon>Eukaryota</taxon>
        <taxon>Metazoa</taxon>
        <taxon>Chordata</taxon>
        <taxon>Craniata</taxon>
        <taxon>Vertebrata</taxon>
        <taxon>Euteleostomi</taxon>
        <taxon>Mammalia</taxon>
        <taxon>Eutheria</taxon>
        <taxon>Euarchontoglires</taxon>
        <taxon>Glires</taxon>
        <taxon>Rodentia</taxon>
        <taxon>Myomorpha</taxon>
        <taxon>Muroidea</taxon>
        <taxon>Muridae</taxon>
        <taxon>Murinae</taxon>
        <taxon>Apodemus</taxon>
    </lineage>
</organism>
<feature type="compositionally biased region" description="Low complexity" evidence="2">
    <location>
        <begin position="917"/>
        <end position="943"/>
    </location>
</feature>
<feature type="compositionally biased region" description="Low complexity" evidence="2">
    <location>
        <begin position="387"/>
        <end position="406"/>
    </location>
</feature>
<name>A0ABQ0ER59_APOSI</name>
<dbReference type="Pfam" id="PF12510">
    <property type="entry name" value="Smoothelin"/>
    <property type="match status" value="3"/>
</dbReference>
<dbReference type="CDD" id="cd21259">
    <property type="entry name" value="CH_SMTNB"/>
    <property type="match status" value="1"/>
</dbReference>
<feature type="region of interest" description="Disordered" evidence="2">
    <location>
        <begin position="152"/>
        <end position="473"/>
    </location>
</feature>
<dbReference type="Proteomes" id="UP001623349">
    <property type="component" value="Unassembled WGS sequence"/>
</dbReference>
<feature type="compositionally biased region" description="Basic and acidic residues" evidence="2">
    <location>
        <begin position="989"/>
        <end position="998"/>
    </location>
</feature>
<feature type="compositionally biased region" description="Polar residues" evidence="2">
    <location>
        <begin position="1"/>
        <end position="10"/>
    </location>
</feature>
<feature type="domain" description="Calponin-homology (CH)" evidence="3">
    <location>
        <begin position="1047"/>
        <end position="1153"/>
    </location>
</feature>
<evidence type="ECO:0000256" key="2">
    <source>
        <dbReference type="SAM" id="MobiDB-lite"/>
    </source>
</evidence>